<dbReference type="Proteomes" id="UP001214250">
    <property type="component" value="Chromosome 2"/>
</dbReference>
<dbReference type="Pfam" id="PF00849">
    <property type="entry name" value="PseudoU_synth_2"/>
    <property type="match status" value="1"/>
</dbReference>
<reference evidence="3 4" key="1">
    <citation type="submission" date="2023-02" db="EMBL/GenBank/DDBJ databases">
        <title>Genome sequence of Lentisphaera profundi SAORIC-696.</title>
        <authorList>
            <person name="Kim e."/>
            <person name="Cho J.-C."/>
            <person name="Choi A."/>
            <person name="Kang I."/>
        </authorList>
    </citation>
    <scope>NUCLEOTIDE SEQUENCE [LARGE SCALE GENOMIC DNA]</scope>
    <source>
        <strain evidence="3 4">SAORIC-696</strain>
    </source>
</reference>
<evidence type="ECO:0000313" key="3">
    <source>
        <dbReference type="EMBL" id="WDE97816.1"/>
    </source>
</evidence>
<dbReference type="PANTHER" id="PTHR21600:SF56">
    <property type="entry name" value="TRNA PSEUDOURIDINE SYNTHASE C"/>
    <property type="match status" value="1"/>
</dbReference>
<dbReference type="PANTHER" id="PTHR21600">
    <property type="entry name" value="MITOCHONDRIAL RNA PSEUDOURIDINE SYNTHASE"/>
    <property type="match status" value="1"/>
</dbReference>
<dbReference type="EMBL" id="CP117812">
    <property type="protein sequence ID" value="WDE97816.1"/>
    <property type="molecule type" value="Genomic_DNA"/>
</dbReference>
<dbReference type="InterPro" id="IPR050188">
    <property type="entry name" value="RluA_PseudoU_synthase"/>
</dbReference>
<dbReference type="InterPro" id="IPR020103">
    <property type="entry name" value="PsdUridine_synth_cat_dom_sf"/>
</dbReference>
<dbReference type="SUPFAM" id="SSF55120">
    <property type="entry name" value="Pseudouridine synthase"/>
    <property type="match status" value="1"/>
</dbReference>
<keyword evidence="1" id="KW-0413">Isomerase</keyword>
<gene>
    <name evidence="3" type="ORF">PQO03_18475</name>
</gene>
<evidence type="ECO:0000259" key="2">
    <source>
        <dbReference type="Pfam" id="PF00849"/>
    </source>
</evidence>
<dbReference type="Gene3D" id="3.30.2350.10">
    <property type="entry name" value="Pseudouridine synthase"/>
    <property type="match status" value="1"/>
</dbReference>
<proteinExistence type="predicted"/>
<feature type="domain" description="Pseudouridine synthase RsuA/RluA-like" evidence="2">
    <location>
        <begin position="16"/>
        <end position="163"/>
    </location>
</feature>
<dbReference type="RefSeq" id="WP_274152437.1">
    <property type="nucleotide sequence ID" value="NZ_CP117812.1"/>
</dbReference>
<protein>
    <submittedName>
        <fullName evidence="3">Pseudouridine synthase</fullName>
    </submittedName>
</protein>
<organism evidence="3 4">
    <name type="scientific">Lentisphaera profundi</name>
    <dbReference type="NCBI Taxonomy" id="1658616"/>
    <lineage>
        <taxon>Bacteria</taxon>
        <taxon>Pseudomonadati</taxon>
        <taxon>Lentisphaerota</taxon>
        <taxon>Lentisphaeria</taxon>
        <taxon>Lentisphaerales</taxon>
        <taxon>Lentisphaeraceae</taxon>
        <taxon>Lentisphaera</taxon>
    </lineage>
</organism>
<accession>A0ABY7VV90</accession>
<name>A0ABY7VV90_9BACT</name>
<evidence type="ECO:0000313" key="4">
    <source>
        <dbReference type="Proteomes" id="UP001214250"/>
    </source>
</evidence>
<dbReference type="InterPro" id="IPR006145">
    <property type="entry name" value="PsdUridine_synth_RsuA/RluA"/>
</dbReference>
<keyword evidence="4" id="KW-1185">Reference proteome</keyword>
<sequence>MSGPQHVKFLYEDEYLVVAQKNAKFSVHRSEMCRDRRTLQSMVRNKLDGQYVYAVHRLDRPVSGPVLFAKSPEMCRELQRQFTEKTVEKKYIALVRGWLEANGEVDRQLIKKSNGAIQDCLSRYRGLGTVELDEALDGYPTVRYSLIELEPVTGRFHQLRRHMRGLAHPIIGDSTDGDSHQNRFFREKFNLRRLMLHCFFLSFRHPITNDPIKIYLEADKDLRNIYKVLGMDEQYKKLEREYSDEI</sequence>
<evidence type="ECO:0000256" key="1">
    <source>
        <dbReference type="ARBA" id="ARBA00023235"/>
    </source>
</evidence>